<comment type="caution">
    <text evidence="3">The sequence shown here is derived from an EMBL/GenBank/DDBJ whole genome shotgun (WGS) entry which is preliminary data.</text>
</comment>
<gene>
    <name evidence="3" type="ORF">HMPREF0372_02908</name>
</gene>
<comment type="similarity">
    <text evidence="1 2">Belongs to the phD/YefM antitoxin family.</text>
</comment>
<evidence type="ECO:0000313" key="3">
    <source>
        <dbReference type="EMBL" id="EHM43814.1"/>
    </source>
</evidence>
<evidence type="ECO:0000313" key="4">
    <source>
        <dbReference type="Proteomes" id="UP000004459"/>
    </source>
</evidence>
<dbReference type="Proteomes" id="UP000004459">
    <property type="component" value="Unassembled WGS sequence"/>
</dbReference>
<sequence length="105" mass="11949">MLIILLYYSYKEVAVMPTIRPISDLRNNANEISDFCRQTHEPVYITRNGSGDMVVLSMEEYERQQALIDLYGKLAVAEQEISAGAEGEDFLAVARQLRERVHGKV</sequence>
<protein>
    <recommendedName>
        <fullName evidence="2">Antitoxin</fullName>
    </recommendedName>
</protein>
<dbReference type="EMBL" id="AGCK01000235">
    <property type="protein sequence ID" value="EHM43814.1"/>
    <property type="molecule type" value="Genomic_DNA"/>
</dbReference>
<reference evidence="3 4" key="1">
    <citation type="submission" date="2011-08" db="EMBL/GenBank/DDBJ databases">
        <authorList>
            <person name="Weinstock G."/>
            <person name="Sodergren E."/>
            <person name="Clifton S."/>
            <person name="Fulton L."/>
            <person name="Fulton B."/>
            <person name="Courtney L."/>
            <person name="Fronick C."/>
            <person name="Harrison M."/>
            <person name="Strong C."/>
            <person name="Farmer C."/>
            <person name="Delahaunty K."/>
            <person name="Markovic C."/>
            <person name="Hall O."/>
            <person name="Minx P."/>
            <person name="Tomlinson C."/>
            <person name="Mitreva M."/>
            <person name="Hou S."/>
            <person name="Chen J."/>
            <person name="Wollam A."/>
            <person name="Pepin K.H."/>
            <person name="Johnson M."/>
            <person name="Bhonagiri V."/>
            <person name="Zhang X."/>
            <person name="Suruliraj S."/>
            <person name="Warren W."/>
            <person name="Chinwalla A."/>
            <person name="Mardis E.R."/>
            <person name="Wilson R.K."/>
        </authorList>
    </citation>
    <scope>NUCLEOTIDE SEQUENCE [LARGE SCALE GENOMIC DNA]</scope>
    <source>
        <strain evidence="3 4">ATCC 29863</strain>
    </source>
</reference>
<dbReference type="InterPro" id="IPR006442">
    <property type="entry name" value="Antitoxin_Phd/YefM"/>
</dbReference>
<evidence type="ECO:0000256" key="1">
    <source>
        <dbReference type="ARBA" id="ARBA00009981"/>
    </source>
</evidence>
<accession>G9YTP5</accession>
<dbReference type="SUPFAM" id="SSF143120">
    <property type="entry name" value="YefM-like"/>
    <property type="match status" value="1"/>
</dbReference>
<dbReference type="AlphaFoldDB" id="G9YTP5"/>
<proteinExistence type="inferred from homology"/>
<dbReference type="Pfam" id="PF02604">
    <property type="entry name" value="PhdYeFM_antitox"/>
    <property type="match status" value="1"/>
</dbReference>
<name>G9YTP5_FLAPL</name>
<dbReference type="InterPro" id="IPR036165">
    <property type="entry name" value="YefM-like_sf"/>
</dbReference>
<dbReference type="PATRIC" id="fig|411475.3.peg.2508"/>
<evidence type="ECO:0000256" key="2">
    <source>
        <dbReference type="RuleBase" id="RU362080"/>
    </source>
</evidence>
<dbReference type="NCBIfam" id="TIGR01552">
    <property type="entry name" value="phd_fam"/>
    <property type="match status" value="1"/>
</dbReference>
<organism evidence="3 4">
    <name type="scientific">Flavonifractor plautii ATCC 29863</name>
    <dbReference type="NCBI Taxonomy" id="411475"/>
    <lineage>
        <taxon>Bacteria</taxon>
        <taxon>Bacillati</taxon>
        <taxon>Bacillota</taxon>
        <taxon>Clostridia</taxon>
        <taxon>Eubacteriales</taxon>
        <taxon>Oscillospiraceae</taxon>
        <taxon>Flavonifractor</taxon>
    </lineage>
</organism>
<dbReference type="Gene3D" id="3.40.1620.10">
    <property type="entry name" value="YefM-like domain"/>
    <property type="match status" value="1"/>
</dbReference>
<comment type="function">
    <text evidence="2">Antitoxin component of a type II toxin-antitoxin (TA) system.</text>
</comment>
<dbReference type="HOGENOM" id="CLU_166037_0_1_9"/>